<sequence>MNPPPSLSQLGSTPHYIPERDSFLELFPHRFDYIYADHPSPGAKVEWRTENRHPLSDRLIQQGAYLYGVRFGHETQYCVIDIDAGSPYHPTRDRHAINRIRATLESLGFVSSILCTSSYSGGLHLYFPFSEPQESWELALVLDTLLSNAGFKPTLGQLEIFPNVREYITDGKPHLFAAHRLPMQAGSYLLDDEFQPLRSSQEMFVWQWQYAQRRNTIHKPTLKQTLKVARRRHYSLTGKADKFLNDLNADIEPGWSSHGQTNFILGRIALRAYVFGHILNSCEPLEGKALVDEIVRVATQLPGYADWCRHQHEIEHRAEEWAMCVQTSRYFHFGKEINTTTGNTVTPTDGRLRQNQKRSQAARDKIQQAISQLLEQNALPTQATARFKALLAYNIGGSSLYRHKDLWHPEFLTHEPVENPPHPPELNQPVQDAKSTCTEPTSLLQGNARNSNINGVSSDPNSTQNTPDARNDLSNWTWIDPGMEPAKAIAVIKAQLAAQREARKQAQQQKPEIQQQRHQVKVIERMRSYLQSGDPILMAEAIAWAEVNPGILDIANP</sequence>
<feature type="coiled-coil region" evidence="1">
    <location>
        <begin position="489"/>
        <end position="516"/>
    </location>
</feature>
<evidence type="ECO:0008006" key="4">
    <source>
        <dbReference type="Google" id="ProtNLM"/>
    </source>
</evidence>
<dbReference type="CDD" id="cd00525">
    <property type="entry name" value="AE_Prim_S_like"/>
    <property type="match status" value="1"/>
</dbReference>
<reference evidence="3" key="1">
    <citation type="journal article" date="2020" name="mSystems">
        <title>Genome- and Community-Level Interaction Insights into Carbon Utilization and Element Cycling Functions of Hydrothermarchaeota in Hydrothermal Sediment.</title>
        <authorList>
            <person name="Zhou Z."/>
            <person name="Liu Y."/>
            <person name="Xu W."/>
            <person name="Pan J."/>
            <person name="Luo Z.H."/>
            <person name="Li M."/>
        </authorList>
    </citation>
    <scope>NUCLEOTIDE SEQUENCE [LARGE SCALE GENOMIC DNA]</scope>
    <source>
        <strain evidence="3">SpSt-418</strain>
    </source>
</reference>
<dbReference type="EMBL" id="DSRU01000179">
    <property type="protein sequence ID" value="HFM98551.1"/>
    <property type="molecule type" value="Genomic_DNA"/>
</dbReference>
<evidence type="ECO:0000313" key="3">
    <source>
        <dbReference type="EMBL" id="HFM98551.1"/>
    </source>
</evidence>
<evidence type="ECO:0000256" key="2">
    <source>
        <dbReference type="SAM" id="MobiDB-lite"/>
    </source>
</evidence>
<evidence type="ECO:0000256" key="1">
    <source>
        <dbReference type="SAM" id="Coils"/>
    </source>
</evidence>
<organism evidence="3">
    <name type="scientific">Oscillatoriales cyanobacterium SpSt-418</name>
    <dbReference type="NCBI Taxonomy" id="2282169"/>
    <lineage>
        <taxon>Bacteria</taxon>
        <taxon>Bacillati</taxon>
        <taxon>Cyanobacteriota</taxon>
        <taxon>Cyanophyceae</taxon>
        <taxon>Oscillatoriophycideae</taxon>
        <taxon>Oscillatoriales</taxon>
    </lineage>
</organism>
<protein>
    <recommendedName>
        <fullName evidence="4">Replication-related protein</fullName>
    </recommendedName>
</protein>
<name>A0A7C3KF96_9CYAN</name>
<dbReference type="AlphaFoldDB" id="A0A7C3KF96"/>
<accession>A0A7C3KF96</accession>
<proteinExistence type="predicted"/>
<feature type="region of interest" description="Disordered" evidence="2">
    <location>
        <begin position="443"/>
        <end position="473"/>
    </location>
</feature>
<comment type="caution">
    <text evidence="3">The sequence shown here is derived from an EMBL/GenBank/DDBJ whole genome shotgun (WGS) entry which is preliminary data.</text>
</comment>
<keyword evidence="1" id="KW-0175">Coiled coil</keyword>
<gene>
    <name evidence="3" type="ORF">ENR64_12515</name>
</gene>